<evidence type="ECO:0000259" key="23">
    <source>
        <dbReference type="PROSITE" id="PS51771"/>
    </source>
</evidence>
<keyword evidence="14" id="KW-0460">Magnesium</keyword>
<dbReference type="GO" id="GO:0044164">
    <property type="term" value="C:host cell cytosol"/>
    <property type="evidence" value="ECO:0007669"/>
    <property type="project" value="UniProtKB-SubCell"/>
</dbReference>
<dbReference type="Gene3D" id="3.40.50.11050">
    <property type="match status" value="1"/>
</dbReference>
<keyword evidence="11" id="KW-0378">Hydrolase</keyword>
<evidence type="ECO:0000256" key="6">
    <source>
        <dbReference type="ARBA" id="ARBA00022656"/>
    </source>
</evidence>
<evidence type="ECO:0000256" key="9">
    <source>
        <dbReference type="ARBA" id="ARBA00022723"/>
    </source>
</evidence>
<evidence type="ECO:0000256" key="10">
    <source>
        <dbReference type="ARBA" id="ARBA00022737"/>
    </source>
</evidence>
<evidence type="ECO:0000313" key="25">
    <source>
        <dbReference type="Proteomes" id="UP000216438"/>
    </source>
</evidence>
<feature type="domain" description="Peptidase C80" evidence="23">
    <location>
        <begin position="44"/>
        <end position="231"/>
    </location>
</feature>
<evidence type="ECO:0000256" key="8">
    <source>
        <dbReference type="ARBA" id="ARBA00022679"/>
    </source>
</evidence>
<dbReference type="InterPro" id="IPR011049">
    <property type="entry name" value="Serralysin-like_metalloprot_C"/>
</dbReference>
<keyword evidence="17" id="KW-0446">Lipid-binding</keyword>
<evidence type="ECO:0000256" key="21">
    <source>
        <dbReference type="SAM" id="MobiDB-lite"/>
    </source>
</evidence>
<comment type="subcellular location">
    <subcellularLocation>
        <location evidence="2">Host cell membrane</location>
    </subcellularLocation>
    <subcellularLocation>
        <location evidence="20">Host cytoplasm</location>
        <location evidence="20">Host cytosol</location>
    </subcellularLocation>
    <subcellularLocation>
        <location evidence="3">Secreted</location>
    </subcellularLocation>
</comment>
<evidence type="ECO:0000256" key="3">
    <source>
        <dbReference type="ARBA" id="ARBA00004613"/>
    </source>
</evidence>
<dbReference type="RefSeq" id="WP_095591398.1">
    <property type="nucleotide sequence ID" value="NZ_CP016303.1"/>
</dbReference>
<keyword evidence="6" id="KW-0800">Toxin</keyword>
<evidence type="ECO:0000256" key="14">
    <source>
        <dbReference type="ARBA" id="ARBA00022842"/>
    </source>
</evidence>
<evidence type="ECO:0000256" key="11">
    <source>
        <dbReference type="ARBA" id="ARBA00022801"/>
    </source>
</evidence>
<dbReference type="GO" id="GO:0008289">
    <property type="term" value="F:lipid binding"/>
    <property type="evidence" value="ECO:0007669"/>
    <property type="project" value="UniProtKB-KW"/>
</dbReference>
<dbReference type="InterPro" id="IPR038383">
    <property type="entry name" value="CPD_dom_sf"/>
</dbReference>
<evidence type="ECO:0000256" key="2">
    <source>
        <dbReference type="ARBA" id="ARBA00004165"/>
    </source>
</evidence>
<keyword evidence="12" id="KW-0788">Thiol protease</keyword>
<evidence type="ECO:0000256" key="1">
    <source>
        <dbReference type="ARBA" id="ARBA00001946"/>
    </source>
</evidence>
<evidence type="ECO:0000256" key="12">
    <source>
        <dbReference type="ARBA" id="ARBA00022807"/>
    </source>
</evidence>
<keyword evidence="9" id="KW-0479">Metal-binding</keyword>
<evidence type="ECO:0000256" key="4">
    <source>
        <dbReference type="ARBA" id="ARBA00022511"/>
    </source>
</evidence>
<dbReference type="GO" id="GO:0090729">
    <property type="term" value="F:toxin activity"/>
    <property type="evidence" value="ECO:0007669"/>
    <property type="project" value="UniProtKB-KW"/>
</dbReference>
<dbReference type="PROSITE" id="PS51771">
    <property type="entry name" value="CGT_MARTX_CPD"/>
    <property type="match status" value="1"/>
</dbReference>
<dbReference type="InterPro" id="IPR020974">
    <property type="entry name" value="CPD_dom"/>
</dbReference>
<evidence type="ECO:0000256" key="5">
    <source>
        <dbReference type="ARBA" id="ARBA00022525"/>
    </source>
</evidence>
<dbReference type="GO" id="GO:0046872">
    <property type="term" value="F:metal ion binding"/>
    <property type="evidence" value="ECO:0007669"/>
    <property type="project" value="UniProtKB-KW"/>
</dbReference>
<keyword evidence="4" id="KW-1032">Host cell membrane</keyword>
<evidence type="ECO:0000256" key="20">
    <source>
        <dbReference type="ARBA" id="ARBA00023586"/>
    </source>
</evidence>
<keyword evidence="16" id="KW-0843">Virulence</keyword>
<dbReference type="Pfam" id="PF11713">
    <property type="entry name" value="Peptidase_C80"/>
    <property type="match status" value="1"/>
</dbReference>
<keyword evidence="22" id="KW-0812">Transmembrane</keyword>
<gene>
    <name evidence="24" type="ORF">BA171_07860</name>
</gene>
<keyword evidence="15" id="KW-1043">Host membrane</keyword>
<reference evidence="24 25" key="2">
    <citation type="submission" date="2017-09" db="EMBL/GenBank/DDBJ databases">
        <title>The genome of whitefly Bemisia tabaci, a global crop pest, provides novel insights into virus transmission, host adaptation and insecticide resistance.</title>
        <authorList>
            <person name="Kaur N."/>
            <person name="Kliot A."/>
            <person name="Pinheiro P.V."/>
            <person name="Luan J."/>
            <person name="Zheng Y."/>
            <person name="Liu W."/>
            <person name="Sun H."/>
            <person name="Yang X."/>
            <person name="Xu Y."/>
            <person name="Luo Y."/>
            <person name="Kruse A."/>
            <person name="Fisher T.W."/>
            <person name="Nelson D.R."/>
            <person name="Elimelech M."/>
            <person name="MacCoss M."/>
            <person name="Johnson R."/>
            <person name="Cohen E."/>
            <person name="Hunter W.B."/>
            <person name="Brown J.K."/>
            <person name="Jander G."/>
            <person name="Cilia M."/>
            <person name="Douglas A.E."/>
            <person name="Ghanim M."/>
            <person name="Simmons A.M."/>
            <person name="Wintermantel W.M."/>
            <person name="Ling K.-S."/>
            <person name="Fei Z."/>
        </authorList>
    </citation>
    <scope>NUCLEOTIDE SEQUENCE [LARGE SCALE GENOMIC DNA]</scope>
    <source>
        <strain evidence="24 25">MEAM1</strain>
    </source>
</reference>
<evidence type="ECO:0000256" key="13">
    <source>
        <dbReference type="ARBA" id="ARBA00022813"/>
    </source>
</evidence>
<comment type="cofactor">
    <cofactor evidence="1">
        <name>Mg(2+)</name>
        <dbReference type="ChEBI" id="CHEBI:18420"/>
    </cofactor>
</comment>
<keyword evidence="22" id="KW-1133">Transmembrane helix</keyword>
<organism evidence="24 25">
    <name type="scientific">Candidatus Hamiltonella defensa</name>
    <name type="common">Bemisia tabaci</name>
    <dbReference type="NCBI Taxonomy" id="672795"/>
    <lineage>
        <taxon>Bacteria</taxon>
        <taxon>Pseudomonadati</taxon>
        <taxon>Pseudomonadota</taxon>
        <taxon>Gammaproteobacteria</taxon>
        <taxon>Enterobacterales</taxon>
        <taxon>Enterobacteriaceae</taxon>
        <taxon>aphid secondary symbionts</taxon>
        <taxon>Candidatus Williamhamiltonella</taxon>
    </lineage>
</organism>
<keyword evidence="8" id="KW-0808">Transferase</keyword>
<sequence>MTQEQFPRNSFIPPNESDVPIRRTKRTPTGFVPVDQWEVEPVTTRSDGGSTRYAGQLIIQLENDPIVRRAAARLAEKHPGSVLVQLDQRNHYRVLSGCPKTLQGKLRWQLVGHGIRVHASATPSVIGILSGMAPVYLAQLLNNFNQHFSKKYHTDSTPNRISLVGCELTMPTSPNFATQFAHEMKNVGILADISARTELVAVAKESGKKLTTKTKLTNAAQTAGNTLLLGWNKNGELIQKKHSSAFRLLSPVLDAWAPQYFTDPKIQNKRFRYLVYPSTITDLMSRKGIFSKNIQDKLRQSDLISASILSNQTLRGYTVGVILEVPEQNILAADPDANAIEANLKGVIKKSGGELSLIETNGVKKPHQIMNTIDERSALAKSIHFSELTRNGLLSKQLFSYPQRVATPEDIINNTVSRNTVLITGRADVNIYPHYPVTENIKITGLFLISSDELKNTGRATHFSEKNFRLFSEAARDIAQELDVELKIIKVSQWVDGFTGHTRNITTEMNQKSSKNLSDMARAQKHMTSSLTDKLKRILILVDDISSSRARFLSQRDLKLLTEFFHLPSGKLYWKKFYQTLSDPLIYAEFMSQVQSLMQLSDTHDQFMSVTGQSALRRTTDWDTFVVENLLNWNERIKVYNHTAEFRAEIHPSMQAIYMIDGSDLAQQKAKKVSLAYLSMLTLENKDVRLKLLNAFQTHAEINEQKIFAPLDDEGAKIFRHLIHQLEDTSVFMEKGPRNLSQFFNILASQTAGYYQLRMGGHILTIAKRQGKNQQTNWYLYDANFGEIRVTTSDVQQDSHPMRVLLHDYFTRLKNVPQQDNRAVVFDVYQLDADKLSASIPFKKLTQFISNTRNNLLPSSPSTHETVKPQKNRVRQTMSRTYHTVGHLGQAHQGLSWIRSVTCLSHYWRRRSSDELMEPEKQALDFEAQLAISGLLYDVESTLLESGFRKLGAHLIQKFSSQAVRVFASRMQCLQYAAGLKLARYGGPFLSMLGAGFDIYQAQKAVTELETETAPDARQDLQVSLALSSLGASIGIASGLALLTLTGQMALMAGVMGIALGILTAVAGGIYFSVRQVQEIERYTTLTGLQKLRTGWLSFWGAEVDVEVTNQVTKGQAKEQAKKNVHDQFKKNLQTLLDSDTEIETVYYSTGNIILGEHRYQKLTGKRWTMLGNRAIPKSEYLFINNIKDKILPSKTDAILSDYQTQKWENQPLYMDLTLEDSQYKFYDIKALSPTDDKISLDTEAHSDGILSLNRLAAPASLSSSDMQSSPPNATNPAKIYFFLGDGDDEVVGHREKRNMFDIGDGVKNFKGGNQADMFIFNGTSTPAQPSVFDGMKGVNSLVANKKPSQGGYYVNLQEASFHFTHESQKIATLKNIDHVETCAETDDVILGNAQANIINGKGGKDKLMGFDGNDILVAQAGKLDGGKGTDSYRILQNTRSEPAILMIEEEEEDAPEALSPVFLDYAVTQIISIKRIKQHVVIELRNDNQSITTLTLFYLYRSVEPKTRKLTSQYIFYTKDGVMFTGLPAEIAVNADEEEPEPLTLMAQYAPKFDQTFHFPETDSEKAPVIIQKMQHQNTPGVLDVRGETRLLPDCLRLLPQETGFDDNLQGDEHRNTLHSQKGQDILEGKGERDVYIIEDRPMGTEVSINNHDQPETGEPEQDILLLPFLLDDLEIRQEKKHVILSHLDSPREHVTVRLMNFMEEKSYRHLSIMDKEGRINTMRLNASDEPDLIVDQLIPDMTVSDGHHILSQLRQTTAGFLEVEQVLNVPSVDILKTLQAKMVPVMSLKAYE</sequence>
<dbReference type="GO" id="GO:0008234">
    <property type="term" value="F:cysteine-type peptidase activity"/>
    <property type="evidence" value="ECO:0007669"/>
    <property type="project" value="UniProtKB-KW"/>
</dbReference>
<feature type="region of interest" description="Disordered" evidence="21">
    <location>
        <begin position="1"/>
        <end position="27"/>
    </location>
</feature>
<name>A0A249E1L6_9ENTR</name>
<evidence type="ECO:0000256" key="19">
    <source>
        <dbReference type="ARBA" id="ARBA00023200"/>
    </source>
</evidence>
<evidence type="ECO:0000256" key="22">
    <source>
        <dbReference type="SAM" id="Phobius"/>
    </source>
</evidence>
<dbReference type="GO" id="GO:0016740">
    <property type="term" value="F:transferase activity"/>
    <property type="evidence" value="ECO:0007669"/>
    <property type="project" value="UniProtKB-KW"/>
</dbReference>
<keyword evidence="18 22" id="KW-0472">Membrane</keyword>
<keyword evidence="7" id="KW-0645">Protease</keyword>
<feature type="transmembrane region" description="Helical" evidence="22">
    <location>
        <begin position="1050"/>
        <end position="1072"/>
    </location>
</feature>
<dbReference type="Gene3D" id="2.150.10.10">
    <property type="entry name" value="Serralysin-like metalloprotease, C-terminal"/>
    <property type="match status" value="1"/>
</dbReference>
<keyword evidence="13" id="KW-0068">Autocatalytic cleavage</keyword>
<dbReference type="GO" id="GO:0020002">
    <property type="term" value="C:host cell plasma membrane"/>
    <property type="evidence" value="ECO:0007669"/>
    <property type="project" value="UniProtKB-SubCell"/>
</dbReference>
<feature type="transmembrane region" description="Helical" evidence="22">
    <location>
        <begin position="1023"/>
        <end position="1043"/>
    </location>
</feature>
<keyword evidence="19" id="KW-1035">Host cytoplasm</keyword>
<keyword evidence="10" id="KW-0677">Repeat</keyword>
<dbReference type="SUPFAM" id="SSF51120">
    <property type="entry name" value="beta-Roll"/>
    <property type="match status" value="1"/>
</dbReference>
<evidence type="ECO:0000256" key="16">
    <source>
        <dbReference type="ARBA" id="ARBA00023026"/>
    </source>
</evidence>
<evidence type="ECO:0000256" key="15">
    <source>
        <dbReference type="ARBA" id="ARBA00022870"/>
    </source>
</evidence>
<keyword evidence="5" id="KW-0964">Secreted</keyword>
<reference evidence="25" key="1">
    <citation type="submission" date="2016-06" db="EMBL/GenBank/DDBJ databases">
        <authorList>
            <person name="Chen W."/>
            <person name="Hasegawa D.K."/>
        </authorList>
    </citation>
    <scope>NUCLEOTIDE SEQUENCE [LARGE SCALE GENOMIC DNA]</scope>
    <source>
        <strain evidence="25">MEAM1</strain>
    </source>
</reference>
<dbReference type="GO" id="GO:0006508">
    <property type="term" value="P:proteolysis"/>
    <property type="evidence" value="ECO:0007669"/>
    <property type="project" value="UniProtKB-KW"/>
</dbReference>
<evidence type="ECO:0000256" key="18">
    <source>
        <dbReference type="ARBA" id="ARBA00023136"/>
    </source>
</evidence>
<evidence type="ECO:0000313" key="24">
    <source>
        <dbReference type="EMBL" id="ASX26902.1"/>
    </source>
</evidence>
<proteinExistence type="predicted"/>
<accession>A0A249E1L6</accession>
<evidence type="ECO:0000256" key="7">
    <source>
        <dbReference type="ARBA" id="ARBA00022670"/>
    </source>
</evidence>
<dbReference type="GO" id="GO:0005576">
    <property type="term" value="C:extracellular region"/>
    <property type="evidence" value="ECO:0007669"/>
    <property type="project" value="UniProtKB-SubCell"/>
</dbReference>
<evidence type="ECO:0000256" key="17">
    <source>
        <dbReference type="ARBA" id="ARBA00023121"/>
    </source>
</evidence>
<dbReference type="EMBL" id="CP016303">
    <property type="protein sequence ID" value="ASX26902.1"/>
    <property type="molecule type" value="Genomic_DNA"/>
</dbReference>
<protein>
    <submittedName>
        <fullName evidence="24">Peptidase C80</fullName>
    </submittedName>
</protein>
<dbReference type="Proteomes" id="UP000216438">
    <property type="component" value="Chromosome"/>
</dbReference>